<sequence>MTHRVGFRCDAGVASGVGHLMRCVALAEELCGRGAEVLFLGEVAGSEWAASQLRQRGFPLCAAPGEPAALVELVRVFGLDAVVLDSYVLAAGTGAALRAAGTAVLAIIDGDPLGQEADLYLDQNLGAELRPFQPPRERPAEGGPQGERPAGLRGEGPAGHRGARLAGARYALLRDSVLLMRGTARRRPARSEGPLVLCFFGGTDSAGVAPAWAGALCATGLPFRATVVSPVPFEVDGPVTVIPPTDRLPGLMAEANLVVTAAGSAVWELLHLGVPTALSWVADNQLIGYEALVGGGIAAGLGPAPDAAAVAVLARLLADPAARDAYGRRGAKLIDGRGRERVADALLALL</sequence>
<proteinExistence type="predicted"/>
<gene>
    <name evidence="2" type="ORF">ACFSJ0_35365</name>
</gene>
<name>A0ABW4GHU9_9ACTN</name>
<dbReference type="RefSeq" id="WP_219531351.1">
    <property type="nucleotide sequence ID" value="NZ_JAHKRM010000011.1"/>
</dbReference>
<feature type="region of interest" description="Disordered" evidence="1">
    <location>
        <begin position="130"/>
        <end position="161"/>
    </location>
</feature>
<accession>A0ABW4GHU9</accession>
<dbReference type="Proteomes" id="UP001597097">
    <property type="component" value="Unassembled WGS sequence"/>
</dbReference>
<comment type="caution">
    <text evidence="2">The sequence shown here is derived from an EMBL/GenBank/DDBJ whole genome shotgun (WGS) entry which is preliminary data.</text>
</comment>
<evidence type="ECO:0000256" key="1">
    <source>
        <dbReference type="SAM" id="MobiDB-lite"/>
    </source>
</evidence>
<evidence type="ECO:0000313" key="2">
    <source>
        <dbReference type="EMBL" id="MFD1542378.1"/>
    </source>
</evidence>
<organism evidence="2 3">
    <name type="scientific">Nonomuraea guangzhouensis</name>
    <dbReference type="NCBI Taxonomy" id="1291555"/>
    <lineage>
        <taxon>Bacteria</taxon>
        <taxon>Bacillati</taxon>
        <taxon>Actinomycetota</taxon>
        <taxon>Actinomycetes</taxon>
        <taxon>Streptosporangiales</taxon>
        <taxon>Streptosporangiaceae</taxon>
        <taxon>Nonomuraea</taxon>
    </lineage>
</organism>
<protein>
    <submittedName>
        <fullName evidence="2">PseG/SpsG family protein</fullName>
    </submittedName>
</protein>
<keyword evidence="3" id="KW-1185">Reference proteome</keyword>
<reference evidence="3" key="1">
    <citation type="journal article" date="2019" name="Int. J. Syst. Evol. Microbiol.">
        <title>The Global Catalogue of Microorganisms (GCM) 10K type strain sequencing project: providing services to taxonomists for standard genome sequencing and annotation.</title>
        <authorList>
            <consortium name="The Broad Institute Genomics Platform"/>
            <consortium name="The Broad Institute Genome Sequencing Center for Infectious Disease"/>
            <person name="Wu L."/>
            <person name="Ma J."/>
        </authorList>
    </citation>
    <scope>NUCLEOTIDE SEQUENCE [LARGE SCALE GENOMIC DNA]</scope>
    <source>
        <strain evidence="3">CGMCC 1.15399</strain>
    </source>
</reference>
<dbReference type="EMBL" id="JBHUCM010000031">
    <property type="protein sequence ID" value="MFD1542378.1"/>
    <property type="molecule type" value="Genomic_DNA"/>
</dbReference>
<evidence type="ECO:0000313" key="3">
    <source>
        <dbReference type="Proteomes" id="UP001597097"/>
    </source>
</evidence>